<evidence type="ECO:0000313" key="3">
    <source>
        <dbReference type="Proteomes" id="UP000008386"/>
    </source>
</evidence>
<gene>
    <name evidence="2" type="ordered locus">PYCH_00220</name>
</gene>
<dbReference type="GeneID" id="10836605"/>
<feature type="transmembrane region" description="Helical" evidence="1">
    <location>
        <begin position="399"/>
        <end position="419"/>
    </location>
</feature>
<feature type="transmembrane region" description="Helical" evidence="1">
    <location>
        <begin position="326"/>
        <end position="345"/>
    </location>
</feature>
<name>F8AFC8_PYRYC</name>
<sequence>MLRLLYRELRYRIMKDNPMIAGDPEKLEKNLKHQGSILWSVGLQSIVYLGLGAMLGASIYFAKEGRAVIFASYLLLPFIISLYTSTLNVSYAVSMGIFEPLKPLPVKSSPLYLSALILLDVVPAFFLLLPAVLALANVPAALLGILWTLTAIFMGHSLGLFIYVHFGTIHVGRRSILKNIGKTIGILLIVGIYYVIRFMEDYIESHIEMLAGIFERYSFAFPMAASTVYEPLKSIGLLTLYMAFSLALYIYTLRRVWEAVSEPRVVGKTGEGFRLSVKEPVVAVALKDLKTVFRRSQLLASFLVPVYVVFYPLYQAISSGLRPSETLLVLLIVSLLTSMLSDAALKLEAEGFEFLRTLPLQRETFLMGKALTMAAIPTGMVAILVTLSVLLNGAKALPLLLYLPLPLATALISVAYVASKMGDDIAMPKMGFVDSIAMFLLTLIPVLLIGIAHLLIGHPEDYLAGFIIEMAVMLTASRILR</sequence>
<dbReference type="InterPro" id="IPR018646">
    <property type="entry name" value="12TM_1"/>
</dbReference>
<feature type="transmembrane region" description="Helical" evidence="1">
    <location>
        <begin position="366"/>
        <end position="387"/>
    </location>
</feature>
<keyword evidence="1" id="KW-0472">Membrane</keyword>
<dbReference type="KEGG" id="pya:PYCH_00220"/>
<dbReference type="OrthoDB" id="86095at2157"/>
<feature type="transmembrane region" description="Helical" evidence="1">
    <location>
        <begin position="297"/>
        <end position="314"/>
    </location>
</feature>
<feature type="transmembrane region" description="Helical" evidence="1">
    <location>
        <begin position="111"/>
        <end position="135"/>
    </location>
</feature>
<reference evidence="2 3" key="1">
    <citation type="journal article" date="2011" name="J. Bacteriol.">
        <title>Complete genome sequence of the obligate piezophilic hyperthermophilic archaeon Pyrococcus yayanosii CH1.</title>
        <authorList>
            <person name="Jun X."/>
            <person name="Lupeng L."/>
            <person name="Minjuan X."/>
            <person name="Oger P."/>
            <person name="Fengping W."/>
            <person name="Jebbar M."/>
            <person name="Xiang X."/>
        </authorList>
    </citation>
    <scope>NUCLEOTIDE SEQUENCE [LARGE SCALE GENOMIC DNA]</scope>
    <source>
        <strain evidence="3">CH1 / JCM 16557</strain>
    </source>
</reference>
<dbReference type="EMBL" id="CP002779">
    <property type="protein sequence ID" value="AEH23735.1"/>
    <property type="molecule type" value="Genomic_DNA"/>
</dbReference>
<protein>
    <recommendedName>
        <fullName evidence="4">Permease</fullName>
    </recommendedName>
</protein>
<feature type="transmembrane region" description="Helical" evidence="1">
    <location>
        <begin position="462"/>
        <end position="480"/>
    </location>
</feature>
<evidence type="ECO:0000313" key="2">
    <source>
        <dbReference type="EMBL" id="AEH23735.1"/>
    </source>
</evidence>
<dbReference type="eggNOG" id="arCOG02444">
    <property type="taxonomic scope" value="Archaea"/>
</dbReference>
<dbReference type="Proteomes" id="UP000008386">
    <property type="component" value="Chromosome"/>
</dbReference>
<dbReference type="PIRSF" id="PIRSF018875">
    <property type="entry name" value="UCP018875_ABC_perm"/>
    <property type="match status" value="1"/>
</dbReference>
<evidence type="ECO:0008006" key="4">
    <source>
        <dbReference type="Google" id="ProtNLM"/>
    </source>
</evidence>
<feature type="transmembrane region" description="Helical" evidence="1">
    <location>
        <begin position="67"/>
        <end position="91"/>
    </location>
</feature>
<feature type="transmembrane region" description="Helical" evidence="1">
    <location>
        <begin position="37"/>
        <end position="61"/>
    </location>
</feature>
<dbReference type="InterPro" id="IPR054100">
    <property type="entry name" value="12TM_1_arc"/>
</dbReference>
<dbReference type="HOGENOM" id="CLU_559770_0_0_2"/>
<keyword evidence="1" id="KW-0812">Transmembrane</keyword>
<dbReference type="Pfam" id="PF09847">
    <property type="entry name" value="12TM_1"/>
    <property type="match status" value="1"/>
</dbReference>
<feature type="transmembrane region" description="Helical" evidence="1">
    <location>
        <begin position="431"/>
        <end position="456"/>
    </location>
</feature>
<proteinExistence type="predicted"/>
<evidence type="ECO:0000256" key="1">
    <source>
        <dbReference type="SAM" id="Phobius"/>
    </source>
</evidence>
<organism evidence="2 3">
    <name type="scientific">Pyrococcus yayanosii (strain CH1 / JCM 16557)</name>
    <dbReference type="NCBI Taxonomy" id="529709"/>
    <lineage>
        <taxon>Archaea</taxon>
        <taxon>Methanobacteriati</taxon>
        <taxon>Methanobacteriota</taxon>
        <taxon>Thermococci</taxon>
        <taxon>Thermococcales</taxon>
        <taxon>Thermococcaceae</taxon>
        <taxon>Pyrococcus</taxon>
    </lineage>
</organism>
<dbReference type="AlphaFoldDB" id="F8AFC8"/>
<accession>F8AFC8</accession>
<dbReference type="RefSeq" id="WP_013904793.1">
    <property type="nucleotide sequence ID" value="NC_015680.1"/>
</dbReference>
<keyword evidence="1" id="KW-1133">Transmembrane helix</keyword>
<feature type="transmembrane region" description="Helical" evidence="1">
    <location>
        <begin position="232"/>
        <end position="251"/>
    </location>
</feature>
<feature type="transmembrane region" description="Helical" evidence="1">
    <location>
        <begin position="176"/>
        <end position="196"/>
    </location>
</feature>
<feature type="transmembrane region" description="Helical" evidence="1">
    <location>
        <begin position="141"/>
        <end position="164"/>
    </location>
</feature>
<keyword evidence="3" id="KW-1185">Reference proteome</keyword>